<feature type="transmembrane region" description="Helical" evidence="5">
    <location>
        <begin position="138"/>
        <end position="156"/>
    </location>
</feature>
<keyword evidence="7" id="KW-0378">Hydrolase</keyword>
<gene>
    <name evidence="7" type="ORF">Q760_13175</name>
</gene>
<feature type="transmembrane region" description="Helical" evidence="5">
    <location>
        <begin position="450"/>
        <end position="470"/>
    </location>
</feature>
<proteinExistence type="inferred from homology"/>
<dbReference type="AlphaFoldDB" id="A0A0A0B9L5"/>
<keyword evidence="8" id="KW-1185">Reference proteome</keyword>
<name>A0A0A0B9L5_9CELL</name>
<dbReference type="EMBL" id="AXNT01000046">
    <property type="protein sequence ID" value="KGM02479.1"/>
    <property type="molecule type" value="Genomic_DNA"/>
</dbReference>
<dbReference type="PANTHER" id="PTHR43630:SF1">
    <property type="entry name" value="POLY-BETA-1,6-N-ACETYL-D-GLUCOSAMINE SYNTHASE"/>
    <property type="match status" value="1"/>
</dbReference>
<dbReference type="SUPFAM" id="SSF53448">
    <property type="entry name" value="Nucleotide-diphospho-sugar transferases"/>
    <property type="match status" value="1"/>
</dbReference>
<keyword evidence="3" id="KW-0808">Transferase</keyword>
<evidence type="ECO:0000259" key="6">
    <source>
        <dbReference type="Pfam" id="PF00535"/>
    </source>
</evidence>
<dbReference type="InterPro" id="IPR029044">
    <property type="entry name" value="Nucleotide-diphossugar_trans"/>
</dbReference>
<dbReference type="RefSeq" id="WP_246056278.1">
    <property type="nucleotide sequence ID" value="NZ_AXNT01000046.1"/>
</dbReference>
<feature type="transmembrane region" description="Helical" evidence="5">
    <location>
        <begin position="85"/>
        <end position="105"/>
    </location>
</feature>
<dbReference type="Proteomes" id="UP000029833">
    <property type="component" value="Unassembled WGS sequence"/>
</dbReference>
<organism evidence="7 8">
    <name type="scientific">Cellulomonas cellasea DSM 20118</name>
    <dbReference type="NCBI Taxonomy" id="1408250"/>
    <lineage>
        <taxon>Bacteria</taxon>
        <taxon>Bacillati</taxon>
        <taxon>Actinomycetota</taxon>
        <taxon>Actinomycetes</taxon>
        <taxon>Micrococcales</taxon>
        <taxon>Cellulomonadaceae</taxon>
        <taxon>Cellulomonas</taxon>
    </lineage>
</organism>
<evidence type="ECO:0000256" key="4">
    <source>
        <dbReference type="SAM" id="MobiDB-lite"/>
    </source>
</evidence>
<evidence type="ECO:0000313" key="7">
    <source>
        <dbReference type="EMBL" id="KGM02479.1"/>
    </source>
</evidence>
<dbReference type="PANTHER" id="PTHR43630">
    <property type="entry name" value="POLY-BETA-1,6-N-ACETYL-D-GLUCOSAMINE SYNTHASE"/>
    <property type="match status" value="1"/>
</dbReference>
<dbReference type="GO" id="GO:0016787">
    <property type="term" value="F:hydrolase activity"/>
    <property type="evidence" value="ECO:0007669"/>
    <property type="project" value="UniProtKB-KW"/>
</dbReference>
<dbReference type="Pfam" id="PF00535">
    <property type="entry name" value="Glycos_transf_2"/>
    <property type="match status" value="1"/>
</dbReference>
<feature type="transmembrane region" description="Helical" evidence="5">
    <location>
        <begin position="476"/>
        <end position="494"/>
    </location>
</feature>
<evidence type="ECO:0000256" key="5">
    <source>
        <dbReference type="SAM" id="Phobius"/>
    </source>
</evidence>
<comment type="similarity">
    <text evidence="1">Belongs to the glycosyltransferase 2 family.</text>
</comment>
<dbReference type="CDD" id="cd06423">
    <property type="entry name" value="CESA_like"/>
    <property type="match status" value="1"/>
</dbReference>
<keyword evidence="5" id="KW-0812">Transmembrane</keyword>
<feature type="region of interest" description="Disordered" evidence="4">
    <location>
        <begin position="552"/>
        <end position="583"/>
    </location>
</feature>
<accession>A0A0A0B9L5</accession>
<protein>
    <submittedName>
        <fullName evidence="7">Hydrolase</fullName>
    </submittedName>
</protein>
<evidence type="ECO:0000256" key="1">
    <source>
        <dbReference type="ARBA" id="ARBA00006739"/>
    </source>
</evidence>
<feature type="domain" description="Glycosyltransferase 2-like" evidence="6">
    <location>
        <begin position="195"/>
        <end position="358"/>
    </location>
</feature>
<feature type="region of interest" description="Disordered" evidence="4">
    <location>
        <begin position="1"/>
        <end position="75"/>
    </location>
</feature>
<keyword evidence="5" id="KW-0472">Membrane</keyword>
<reference evidence="7 8" key="1">
    <citation type="submission" date="2013-10" db="EMBL/GenBank/DDBJ databases">
        <authorList>
            <person name="Wang G."/>
            <person name="Zhuang W."/>
        </authorList>
    </citation>
    <scope>NUCLEOTIDE SEQUENCE [LARGE SCALE GENOMIC DNA]</scope>
    <source>
        <strain evidence="7 8">DSM 20118</strain>
    </source>
</reference>
<dbReference type="STRING" id="1408250.Q760_13175"/>
<dbReference type="InterPro" id="IPR001173">
    <property type="entry name" value="Glyco_trans_2-like"/>
</dbReference>
<evidence type="ECO:0000256" key="3">
    <source>
        <dbReference type="ARBA" id="ARBA00022679"/>
    </source>
</evidence>
<dbReference type="GO" id="GO:0016757">
    <property type="term" value="F:glycosyltransferase activity"/>
    <property type="evidence" value="ECO:0007669"/>
    <property type="project" value="UniProtKB-KW"/>
</dbReference>
<evidence type="ECO:0000256" key="2">
    <source>
        <dbReference type="ARBA" id="ARBA00022676"/>
    </source>
</evidence>
<evidence type="ECO:0000313" key="8">
    <source>
        <dbReference type="Proteomes" id="UP000029833"/>
    </source>
</evidence>
<dbReference type="Gene3D" id="3.90.550.10">
    <property type="entry name" value="Spore Coat Polysaccharide Biosynthesis Protein SpsA, Chain A"/>
    <property type="match status" value="1"/>
</dbReference>
<keyword evidence="5" id="KW-1133">Transmembrane helix</keyword>
<comment type="caution">
    <text evidence="7">The sequence shown here is derived from an EMBL/GenBank/DDBJ whole genome shotgun (WGS) entry which is preliminary data.</text>
</comment>
<keyword evidence="2" id="KW-0328">Glycosyltransferase</keyword>
<sequence>MDEQGGVSVVDQAVDVPAGRGWARDTPAVPSAPPARTLVRPAPRSAVLPGPHPAPVAEQHPHPEPSPPAETAPVGTPHVPWLQRVIGLVVLTLAASAAALLWVTVGAGVPLQASEPGEAWLLGVWHVLYDTEIPTPRVMLAAVASAVLLAAGVALLEQRIANRSRRSADVRTDPLAPKLVMARTRGVYAGPVTVTVLIPAHDEEASLPATIASLLAQSHRPERIVVVADNCTDGTVEVARRAGVEVIESVGNTKKKAGALNQALRRVLPGQGDNDLVMIMDADTSLDDGFLEVAVARMTSDRALLAVGGLFYGQEGAGMLGQLQRNEYIRYGREMRRRRGRVLVLTGTASLFRPVALRTVAESRGSALPGTRGDVYDTAALTEDNELTLALKSLGALMISPEQCTVVTEVMPTWRTLWAQRLRCQRGALENLGAYGTTPKTFRYWAQQLGIGYGVIALFCYFALMGLMLLSSDGWIWFPFWMGLGLLFTVERVVTVWKGGWRARLLAVLMVPELLFDAFLDLVYVKGVLDISLGREAGWKHVVHAPAAQPAAAPSSGPLPEGPASARASLSTSAPAPLSATVA</sequence>